<dbReference type="Proteomes" id="UP000009168">
    <property type="component" value="Unassembled WGS sequence"/>
</dbReference>
<accession>Q24FL4</accession>
<dbReference type="HOGENOM" id="CLU_3378192_0_0_1"/>
<organism evidence="1 2">
    <name type="scientific">Tetrahymena thermophila (strain SB210)</name>
    <dbReference type="NCBI Taxonomy" id="312017"/>
    <lineage>
        <taxon>Eukaryota</taxon>
        <taxon>Sar</taxon>
        <taxon>Alveolata</taxon>
        <taxon>Ciliophora</taxon>
        <taxon>Intramacronucleata</taxon>
        <taxon>Oligohymenophorea</taxon>
        <taxon>Hymenostomatida</taxon>
        <taxon>Tetrahymenina</taxon>
        <taxon>Tetrahymenidae</taxon>
        <taxon>Tetrahymena</taxon>
    </lineage>
</organism>
<dbReference type="GeneID" id="7834366"/>
<feature type="non-terminal residue" evidence="1">
    <location>
        <position position="1"/>
    </location>
</feature>
<dbReference type="EMBL" id="GG662277">
    <property type="protein sequence ID" value="EAS06568.3"/>
    <property type="molecule type" value="Genomic_DNA"/>
</dbReference>
<protein>
    <submittedName>
        <fullName evidence="1">Uncharacterized protein</fullName>
    </submittedName>
</protein>
<keyword evidence="2" id="KW-1185">Reference proteome</keyword>
<dbReference type="KEGG" id="tet:TTHERM_01677230"/>
<proteinExistence type="predicted"/>
<sequence>ENQVKIQKILVLIKINKQIMMIISRIKIIYLNKLKIKYSKNISNNKNNIFQLNIHKINIQNLMRQK</sequence>
<reference evidence="2" key="1">
    <citation type="journal article" date="2006" name="PLoS Biol.">
        <title>Macronuclear genome sequence of the ciliate Tetrahymena thermophila, a model eukaryote.</title>
        <authorList>
            <person name="Eisen J.A."/>
            <person name="Coyne R.S."/>
            <person name="Wu M."/>
            <person name="Wu D."/>
            <person name="Thiagarajan M."/>
            <person name="Wortman J.R."/>
            <person name="Badger J.H."/>
            <person name="Ren Q."/>
            <person name="Amedeo P."/>
            <person name="Jones K.M."/>
            <person name="Tallon L.J."/>
            <person name="Delcher A.L."/>
            <person name="Salzberg S.L."/>
            <person name="Silva J.C."/>
            <person name="Haas B.J."/>
            <person name="Majoros W.H."/>
            <person name="Farzad M."/>
            <person name="Carlton J.M."/>
            <person name="Smith R.K. Jr."/>
            <person name="Garg J."/>
            <person name="Pearlman R.E."/>
            <person name="Karrer K.M."/>
            <person name="Sun L."/>
            <person name="Manning G."/>
            <person name="Elde N.C."/>
            <person name="Turkewitz A.P."/>
            <person name="Asai D.J."/>
            <person name="Wilkes D.E."/>
            <person name="Wang Y."/>
            <person name="Cai H."/>
            <person name="Collins K."/>
            <person name="Stewart B.A."/>
            <person name="Lee S.R."/>
            <person name="Wilamowska K."/>
            <person name="Weinberg Z."/>
            <person name="Ruzzo W.L."/>
            <person name="Wloga D."/>
            <person name="Gaertig J."/>
            <person name="Frankel J."/>
            <person name="Tsao C.-C."/>
            <person name="Gorovsky M.A."/>
            <person name="Keeling P.J."/>
            <person name="Waller R.F."/>
            <person name="Patron N.J."/>
            <person name="Cherry J.M."/>
            <person name="Stover N.A."/>
            <person name="Krieger C.J."/>
            <person name="del Toro C."/>
            <person name="Ryder H.F."/>
            <person name="Williamson S.C."/>
            <person name="Barbeau R.A."/>
            <person name="Hamilton E.P."/>
            <person name="Orias E."/>
        </authorList>
    </citation>
    <scope>NUCLEOTIDE SEQUENCE [LARGE SCALE GENOMIC DNA]</scope>
    <source>
        <strain evidence="2">SB210</strain>
    </source>
</reference>
<evidence type="ECO:0000313" key="2">
    <source>
        <dbReference type="Proteomes" id="UP000009168"/>
    </source>
</evidence>
<evidence type="ECO:0000313" key="1">
    <source>
        <dbReference type="EMBL" id="EAS06568.3"/>
    </source>
</evidence>
<dbReference type="RefSeq" id="XP_001026813.3">
    <property type="nucleotide sequence ID" value="XM_001026813.3"/>
</dbReference>
<dbReference type="AlphaFoldDB" id="Q24FL4"/>
<name>Q24FL4_TETTS</name>
<gene>
    <name evidence="1" type="ORF">TTHERM_01677230</name>
</gene>
<dbReference type="InParanoid" id="Q24FL4"/>